<proteinExistence type="predicted"/>
<name>A0A8S5SGZ9_9CAUD</name>
<evidence type="ECO:0000313" key="1">
    <source>
        <dbReference type="EMBL" id="DAF50200.1"/>
    </source>
</evidence>
<sequence>MKKIEGLYRSYCHERELEMQEYHTGGNRMKELQEFLKSKLNAEDYFTAEELLNDLIAETEEKGFAAGAKYTAGLGKELFAE</sequence>
<reference evidence="1" key="1">
    <citation type="journal article" date="2021" name="Proc. Natl. Acad. Sci. U.S.A.">
        <title>A Catalog of Tens of Thousands of Viruses from Human Metagenomes Reveals Hidden Associations with Chronic Diseases.</title>
        <authorList>
            <person name="Tisza M.J."/>
            <person name="Buck C.B."/>
        </authorList>
    </citation>
    <scope>NUCLEOTIDE SEQUENCE</scope>
    <source>
        <strain evidence="1">Ct9zP9</strain>
    </source>
</reference>
<organism evidence="1">
    <name type="scientific">Siphoviridae sp. ct9zP9</name>
    <dbReference type="NCBI Taxonomy" id="2827795"/>
    <lineage>
        <taxon>Viruses</taxon>
        <taxon>Duplodnaviria</taxon>
        <taxon>Heunggongvirae</taxon>
        <taxon>Uroviricota</taxon>
        <taxon>Caudoviricetes</taxon>
    </lineage>
</organism>
<dbReference type="EMBL" id="BK032593">
    <property type="protein sequence ID" value="DAF50200.1"/>
    <property type="molecule type" value="Genomic_DNA"/>
</dbReference>
<accession>A0A8S5SGZ9</accession>
<protein>
    <submittedName>
        <fullName evidence="1">Uncharacterized protein</fullName>
    </submittedName>
</protein>